<comment type="caution">
    <text evidence="1">The sequence shown here is derived from an EMBL/GenBank/DDBJ whole genome shotgun (WGS) entry which is preliminary data.</text>
</comment>
<organism evidence="1 2">
    <name type="scientific">Carnegiea gigantea</name>
    <dbReference type="NCBI Taxonomy" id="171969"/>
    <lineage>
        <taxon>Eukaryota</taxon>
        <taxon>Viridiplantae</taxon>
        <taxon>Streptophyta</taxon>
        <taxon>Embryophyta</taxon>
        <taxon>Tracheophyta</taxon>
        <taxon>Spermatophyta</taxon>
        <taxon>Magnoliopsida</taxon>
        <taxon>eudicotyledons</taxon>
        <taxon>Gunneridae</taxon>
        <taxon>Pentapetalae</taxon>
        <taxon>Caryophyllales</taxon>
        <taxon>Cactineae</taxon>
        <taxon>Cactaceae</taxon>
        <taxon>Cactoideae</taxon>
        <taxon>Echinocereeae</taxon>
        <taxon>Carnegiea</taxon>
    </lineage>
</organism>
<name>A0A9Q1K4J2_9CARY</name>
<dbReference type="Proteomes" id="UP001153076">
    <property type="component" value="Unassembled WGS sequence"/>
</dbReference>
<dbReference type="SUPFAM" id="SSF48403">
    <property type="entry name" value="Ankyrin repeat"/>
    <property type="match status" value="1"/>
</dbReference>
<evidence type="ECO:0000313" key="2">
    <source>
        <dbReference type="Proteomes" id="UP001153076"/>
    </source>
</evidence>
<keyword evidence="2" id="KW-1185">Reference proteome</keyword>
<proteinExistence type="predicted"/>
<evidence type="ECO:0008006" key="3">
    <source>
        <dbReference type="Google" id="ProtNLM"/>
    </source>
</evidence>
<protein>
    <recommendedName>
        <fullName evidence="3">Ankyrin repeat protein</fullName>
    </recommendedName>
</protein>
<dbReference type="AlphaFoldDB" id="A0A9Q1K4J2"/>
<reference evidence="1" key="1">
    <citation type="submission" date="2022-04" db="EMBL/GenBank/DDBJ databases">
        <title>Carnegiea gigantea Genome sequencing and assembly v2.</title>
        <authorList>
            <person name="Copetti D."/>
            <person name="Sanderson M.J."/>
            <person name="Burquez A."/>
            <person name="Wojciechowski M.F."/>
        </authorList>
    </citation>
    <scope>NUCLEOTIDE SEQUENCE</scope>
    <source>
        <strain evidence="1">SGP5-SGP5p</strain>
        <tissue evidence="1">Aerial part</tissue>
    </source>
</reference>
<sequence>MLHKDPVAFDRSCVFGAYAETRLHIVAMLGQVKFAKEIMNQKPSLATKVDLPDPHRTPVAAINNVDMVALLLRRNAEMCLVPHRYGRNPLRIAAIHDAIKTLVAEIGDDVVINSIDVDGNIALHLAVLISNLKQCLVDPSQTSLQTGDLSLNLLKISFKTFYLRRRDHIKIGFMCGSSNVTGGNLLLMFPVSRGEGFEF</sequence>
<gene>
    <name evidence="1" type="ORF">Cgig2_017433</name>
</gene>
<dbReference type="Gene3D" id="1.25.40.20">
    <property type="entry name" value="Ankyrin repeat-containing domain"/>
    <property type="match status" value="1"/>
</dbReference>
<dbReference type="EMBL" id="JAKOGI010000351">
    <property type="protein sequence ID" value="KAJ8436296.1"/>
    <property type="molecule type" value="Genomic_DNA"/>
</dbReference>
<evidence type="ECO:0000313" key="1">
    <source>
        <dbReference type="EMBL" id="KAJ8436296.1"/>
    </source>
</evidence>
<dbReference type="InterPro" id="IPR036770">
    <property type="entry name" value="Ankyrin_rpt-contain_sf"/>
</dbReference>
<dbReference type="OrthoDB" id="674805at2759"/>
<accession>A0A9Q1K4J2</accession>